<dbReference type="PROSITE" id="PS51144">
    <property type="entry name" value="ALPHA_CA_2"/>
    <property type="match status" value="1"/>
</dbReference>
<dbReference type="InterPro" id="IPR001148">
    <property type="entry name" value="CA_dom"/>
</dbReference>
<dbReference type="SUPFAM" id="SSF51069">
    <property type="entry name" value="Carbonic anhydrase"/>
    <property type="match status" value="1"/>
</dbReference>
<protein>
    <recommendedName>
        <fullName evidence="1">Alpha-carbonic anhydrase domain-containing protein</fullName>
    </recommendedName>
</protein>
<evidence type="ECO:0000313" key="3">
    <source>
        <dbReference type="Proteomes" id="UP000472276"/>
    </source>
</evidence>
<evidence type="ECO:0000259" key="1">
    <source>
        <dbReference type="PROSITE" id="PS51144"/>
    </source>
</evidence>
<dbReference type="AlphaFoldDB" id="A0A668TH95"/>
<dbReference type="Ensembl" id="ENSOABT00000026872.2">
    <property type="protein sequence ID" value="ENSOABP00000026118.2"/>
    <property type="gene ID" value="ENSOABG00000034232.1"/>
</dbReference>
<dbReference type="InterPro" id="IPR036398">
    <property type="entry name" value="CA_dom_sf"/>
</dbReference>
<reference evidence="2" key="2">
    <citation type="submission" date="2025-09" db="UniProtKB">
        <authorList>
            <consortium name="Ensembl"/>
        </authorList>
    </citation>
    <scope>IDENTIFICATION</scope>
</reference>
<evidence type="ECO:0000313" key="2">
    <source>
        <dbReference type="Ensembl" id="ENSOABP00000026118.2"/>
    </source>
</evidence>
<dbReference type="Proteomes" id="UP000472276">
    <property type="component" value="Unassembled WGS sequence"/>
</dbReference>
<name>A0A668TH95_OREAU</name>
<proteinExistence type="predicted"/>
<dbReference type="Pfam" id="PF00194">
    <property type="entry name" value="Carb_anhydrase"/>
    <property type="match status" value="1"/>
</dbReference>
<accession>A0A668TH95</accession>
<keyword evidence="3" id="KW-1185">Reference proteome</keyword>
<feature type="domain" description="Alpha-carbonic anhydrase" evidence="1">
    <location>
        <begin position="3"/>
        <end position="90"/>
    </location>
</feature>
<dbReference type="Gene3D" id="3.10.200.10">
    <property type="entry name" value="Alpha carbonic anhydrase"/>
    <property type="match status" value="1"/>
</dbReference>
<organism evidence="2 3">
    <name type="scientific">Oreochromis aureus</name>
    <name type="common">Israeli tilapia</name>
    <name type="synonym">Chromis aureus</name>
    <dbReference type="NCBI Taxonomy" id="47969"/>
    <lineage>
        <taxon>Eukaryota</taxon>
        <taxon>Metazoa</taxon>
        <taxon>Chordata</taxon>
        <taxon>Craniata</taxon>
        <taxon>Vertebrata</taxon>
        <taxon>Euteleostomi</taxon>
        <taxon>Actinopterygii</taxon>
        <taxon>Neopterygii</taxon>
        <taxon>Teleostei</taxon>
        <taxon>Neoteleostei</taxon>
        <taxon>Acanthomorphata</taxon>
        <taxon>Ovalentaria</taxon>
        <taxon>Cichlomorphae</taxon>
        <taxon>Cichliformes</taxon>
        <taxon>Cichlidae</taxon>
        <taxon>African cichlids</taxon>
        <taxon>Pseudocrenilabrinae</taxon>
        <taxon>Oreochromini</taxon>
        <taxon>Oreochromis</taxon>
    </lineage>
</organism>
<reference evidence="2" key="1">
    <citation type="submission" date="2025-08" db="UniProtKB">
        <authorList>
            <consortium name="Ensembl"/>
        </authorList>
    </citation>
    <scope>IDENTIFICATION</scope>
</reference>
<sequence>LSLHLNFTAHTPSEWKNLPNSFCAGSKQSPVDIVTKNVTTDPNLGNFNLTGFNSQDVFTSIMNNGHTEPWVNFTSYLSNLTDKGWSFFNK</sequence>
<dbReference type="OMA" id="DHSPSHW"/>